<organism evidence="6 7">
    <name type="scientific">Rubritalea squalenifaciens DSM 18772</name>
    <dbReference type="NCBI Taxonomy" id="1123071"/>
    <lineage>
        <taxon>Bacteria</taxon>
        <taxon>Pseudomonadati</taxon>
        <taxon>Verrucomicrobiota</taxon>
        <taxon>Verrucomicrobiia</taxon>
        <taxon>Verrucomicrobiales</taxon>
        <taxon>Rubritaleaceae</taxon>
        <taxon>Rubritalea</taxon>
    </lineage>
</organism>
<dbReference type="GO" id="GO:0046872">
    <property type="term" value="F:metal ion binding"/>
    <property type="evidence" value="ECO:0007669"/>
    <property type="project" value="UniProtKB-KW"/>
</dbReference>
<dbReference type="NCBIfam" id="TIGR02604">
    <property type="entry name" value="Piru_Ver_Nterm"/>
    <property type="match status" value="1"/>
</dbReference>
<accession>A0A1M6IU48</accession>
<dbReference type="InterPro" id="IPR009056">
    <property type="entry name" value="Cyt_c-like_dom"/>
</dbReference>
<dbReference type="Pfam" id="PF06283">
    <property type="entry name" value="ThuA"/>
    <property type="match status" value="1"/>
</dbReference>
<reference evidence="6 7" key="1">
    <citation type="submission" date="2016-11" db="EMBL/GenBank/DDBJ databases">
        <authorList>
            <person name="Jaros S."/>
            <person name="Januszkiewicz K."/>
            <person name="Wedrychowicz H."/>
        </authorList>
    </citation>
    <scope>NUCLEOTIDE SEQUENCE [LARGE SCALE GENOMIC DNA]</scope>
    <source>
        <strain evidence="6 7">DSM 18772</strain>
    </source>
</reference>
<dbReference type="InterPro" id="IPR029010">
    <property type="entry name" value="ThuA-like"/>
</dbReference>
<keyword evidence="3 4" id="KW-0408">Iron</keyword>
<dbReference type="Pfam" id="PF00034">
    <property type="entry name" value="Cytochrom_C"/>
    <property type="match status" value="1"/>
</dbReference>
<dbReference type="InParanoid" id="A0A1M6IU48"/>
<dbReference type="SUPFAM" id="SSF52317">
    <property type="entry name" value="Class I glutamine amidotransferase-like"/>
    <property type="match status" value="1"/>
</dbReference>
<dbReference type="OrthoDB" id="176682at2"/>
<dbReference type="InterPro" id="IPR055557">
    <property type="entry name" value="DUF7133"/>
</dbReference>
<dbReference type="InterPro" id="IPR013428">
    <property type="entry name" value="Membrane-bound_put_N"/>
</dbReference>
<protein>
    <submittedName>
        <fullName evidence="6">Putative membrane-bound dehydrogenase domain-containing protein</fullName>
    </submittedName>
</protein>
<dbReference type="GO" id="GO:0020037">
    <property type="term" value="F:heme binding"/>
    <property type="evidence" value="ECO:0007669"/>
    <property type="project" value="InterPro"/>
</dbReference>
<feature type="domain" description="Cytochrome c" evidence="5">
    <location>
        <begin position="854"/>
        <end position="944"/>
    </location>
</feature>
<dbReference type="Gene3D" id="2.120.10.30">
    <property type="entry name" value="TolB, C-terminal domain"/>
    <property type="match status" value="1"/>
</dbReference>
<evidence type="ECO:0000256" key="3">
    <source>
        <dbReference type="ARBA" id="ARBA00023004"/>
    </source>
</evidence>
<dbReference type="InterPro" id="IPR011042">
    <property type="entry name" value="6-blade_b-propeller_TolB-like"/>
</dbReference>
<evidence type="ECO:0000256" key="4">
    <source>
        <dbReference type="PROSITE-ProRule" id="PRU00433"/>
    </source>
</evidence>
<evidence type="ECO:0000256" key="1">
    <source>
        <dbReference type="ARBA" id="ARBA00022617"/>
    </source>
</evidence>
<dbReference type="SUPFAM" id="SSF63829">
    <property type="entry name" value="Calcium-dependent phosphotriesterase"/>
    <property type="match status" value="1"/>
</dbReference>
<dbReference type="AlphaFoldDB" id="A0A1M6IU48"/>
<keyword evidence="1 4" id="KW-0349">Heme</keyword>
<dbReference type="Proteomes" id="UP000184510">
    <property type="component" value="Unassembled WGS sequence"/>
</dbReference>
<sequence length="1200" mass="133167">MNFTTPSLHKLIRIGFYSFCTLLFSVLFTLSVHSQSAGKDLEANEGGKRATKRLEVLFLGPVPSGHHPVTRFQIIRKALGPKGINFTYTEDLNALNQKNLALYDALLIYGNNDFLAKEQELALLDYSKNGGGCVFLHSACGCFPNSDAYIKLLGAQFKSHGRGVFEPRIVDHDHEVMKGFESYKVWDESYVHQKINPDKHVLMKREDEPWTWVRTNGKGRIFYTASGHDERCWNHEGYQDLVYRGIVWAVGEEKSKAFKAVSLPKLEYQKTEVSIIHAKSWGEPLDRKVPHTHLQKALSVTESMQLTQVPADMDLQLFASEPDIINPIAINWDEKGRMWVVEAYDYPNSFISNKPGKDRIRIAEDTDGDGQADKFSTFAEGLSIATSVLPIKGGCITTDLDEMVALTDTNGDGKADKRRVIFKGIQLWDTHACVSNLRYGLNGWIYATCGYSGMKTKVGGKDIHFRQGVFRFKEDGSDFEFLQGTTNNTWGLSMTAEGELVGSTANNNPSFYVDVPNRFYNNLKQPRTPRADSQNRIYPITFDFLQVDVKNGFTAAAGHTIYNGSLFPESWKNKRALICEPTGKLVSSPQFERHGAGFKISNTYQNIYASADSWSAPVAAEVGPDGAVYIADWYNAIVQHNVYGDEQTKGKGNAYLTPERDRSHGRIYRISPISSKPIATPSLQTKKQCVEALNHPDFFWRVTAQRLLLGGDFSEVKNLLIAKLRNDDQACLHSIHILGQRLSENEIEQILSPCLRYETPGIKSAVLTYLPKTLATSLKLIQDLSEYTAPEKKAALLYLASVPKSDDILKQLKPLKSELLSDPTLKQAVLVTFVAHGESAHKATVVKKKLPPSASAMRGAKVYEKATCIACHQPNGDGVPGAFPPLNGSEWLSRNHEDSIKVVLKGLNGPIKVKGKEFNGGMPAQESLSDQEIADVLSYVRNSWDNQLGDIAVSEVTRIRKELAGRKDPFTAKDFSGSAQKAKHSYELDQSLQDQIGKKDAKRIGSAAGQADNLSTNKGEKTTEIKHDSYLDLPNNLISDLAKSAVLGSLSVEIELTVKENKPWAEAWSFGTSDHGEDKSNGASKSDYITLIPMNAQNKRVRLAARGKGKELFIDGKSPLTPGKKHRVIATFTASEMSLYVDQALVGTSPLPDGLDLTKFTNNNNWIGRSQFNDPMFSGAIHSLKLYDTCLSPQQIESRK</sequence>
<evidence type="ECO:0000259" key="5">
    <source>
        <dbReference type="PROSITE" id="PS51007"/>
    </source>
</evidence>
<dbReference type="PROSITE" id="PS51007">
    <property type="entry name" value="CYTC"/>
    <property type="match status" value="1"/>
</dbReference>
<evidence type="ECO:0000256" key="2">
    <source>
        <dbReference type="ARBA" id="ARBA00022723"/>
    </source>
</evidence>
<dbReference type="PANTHER" id="PTHR33546">
    <property type="entry name" value="LARGE, MULTIFUNCTIONAL SECRETED PROTEIN-RELATED"/>
    <property type="match status" value="1"/>
</dbReference>
<dbReference type="SUPFAM" id="SSF46626">
    <property type="entry name" value="Cytochrome c"/>
    <property type="match status" value="1"/>
</dbReference>
<dbReference type="Gene3D" id="3.40.50.880">
    <property type="match status" value="1"/>
</dbReference>
<proteinExistence type="predicted"/>
<dbReference type="Pfam" id="PF13385">
    <property type="entry name" value="Laminin_G_3"/>
    <property type="match status" value="1"/>
</dbReference>
<dbReference type="RefSeq" id="WP_143183492.1">
    <property type="nucleotide sequence ID" value="NZ_FQYR01000003.1"/>
</dbReference>
<name>A0A1M6IU48_9BACT</name>
<dbReference type="Pfam" id="PF23500">
    <property type="entry name" value="DUF7133"/>
    <property type="match status" value="1"/>
</dbReference>
<dbReference type="InterPro" id="IPR036909">
    <property type="entry name" value="Cyt_c-like_dom_sf"/>
</dbReference>
<dbReference type="STRING" id="1123071.SAMN02745181_1915"/>
<dbReference type="Gene3D" id="2.60.120.200">
    <property type="match status" value="1"/>
</dbReference>
<evidence type="ECO:0000313" key="7">
    <source>
        <dbReference type="Proteomes" id="UP000184510"/>
    </source>
</evidence>
<keyword evidence="2 4" id="KW-0479">Metal-binding</keyword>
<dbReference type="SUPFAM" id="SSF49899">
    <property type="entry name" value="Concanavalin A-like lectins/glucanases"/>
    <property type="match status" value="1"/>
</dbReference>
<dbReference type="InterPro" id="IPR013320">
    <property type="entry name" value="ConA-like_dom_sf"/>
</dbReference>
<dbReference type="Gene3D" id="1.10.760.10">
    <property type="entry name" value="Cytochrome c-like domain"/>
    <property type="match status" value="1"/>
</dbReference>
<evidence type="ECO:0000313" key="6">
    <source>
        <dbReference type="EMBL" id="SHJ37968.1"/>
    </source>
</evidence>
<dbReference type="EMBL" id="FQYR01000003">
    <property type="protein sequence ID" value="SHJ37968.1"/>
    <property type="molecule type" value="Genomic_DNA"/>
</dbReference>
<dbReference type="PANTHER" id="PTHR33546:SF1">
    <property type="entry name" value="LARGE, MULTIFUNCTIONAL SECRETED PROTEIN"/>
    <property type="match status" value="1"/>
</dbReference>
<gene>
    <name evidence="6" type="ORF">SAMN02745181_1915</name>
</gene>
<keyword evidence="7" id="KW-1185">Reference proteome</keyword>
<dbReference type="InterPro" id="IPR029062">
    <property type="entry name" value="Class_I_gatase-like"/>
</dbReference>
<dbReference type="GO" id="GO:0009055">
    <property type="term" value="F:electron transfer activity"/>
    <property type="evidence" value="ECO:0007669"/>
    <property type="project" value="InterPro"/>
</dbReference>